<name>A0A5R9F455_9BACL</name>
<keyword evidence="2" id="KW-0378">Hydrolase</keyword>
<dbReference type="SUPFAM" id="SSF55811">
    <property type="entry name" value="Nudix"/>
    <property type="match status" value="1"/>
</dbReference>
<dbReference type="AlphaFoldDB" id="A0A5R9F455"/>
<dbReference type="Gene3D" id="3.90.79.10">
    <property type="entry name" value="Nucleoside Triphosphate Pyrophosphohydrolase"/>
    <property type="match status" value="1"/>
</dbReference>
<accession>A0A5R9F455</accession>
<dbReference type="Pfam" id="PF00293">
    <property type="entry name" value="NUDIX"/>
    <property type="match status" value="1"/>
</dbReference>
<dbReference type="EMBL" id="SWLG01000007">
    <property type="protein sequence ID" value="TLS37170.1"/>
    <property type="molecule type" value="Genomic_DNA"/>
</dbReference>
<comment type="cofactor">
    <cofactor evidence="1">
        <name>Mg(2+)</name>
        <dbReference type="ChEBI" id="CHEBI:18420"/>
    </cofactor>
</comment>
<proteinExistence type="predicted"/>
<sequence>MPGGRLEKNESPKEGTAREVLEETGFIVKVEHLIAVYSAPEKDDLVLLFKATITGETGWWPNDEIEQIEFFERDNLPERLHPRNRKRIEDAYNNKVSHFVVF</sequence>
<evidence type="ECO:0000313" key="5">
    <source>
        <dbReference type="Proteomes" id="UP000308230"/>
    </source>
</evidence>
<evidence type="ECO:0000256" key="1">
    <source>
        <dbReference type="ARBA" id="ARBA00001946"/>
    </source>
</evidence>
<dbReference type="InterPro" id="IPR015797">
    <property type="entry name" value="NUDIX_hydrolase-like_dom_sf"/>
</dbReference>
<evidence type="ECO:0000259" key="3">
    <source>
        <dbReference type="PROSITE" id="PS51462"/>
    </source>
</evidence>
<gene>
    <name evidence="4" type="ORF">FCL54_11630</name>
</gene>
<evidence type="ECO:0000256" key="2">
    <source>
        <dbReference type="ARBA" id="ARBA00022801"/>
    </source>
</evidence>
<keyword evidence="5" id="KW-1185">Reference proteome</keyword>
<dbReference type="InterPro" id="IPR000086">
    <property type="entry name" value="NUDIX_hydrolase_dom"/>
</dbReference>
<dbReference type="GO" id="GO:0016787">
    <property type="term" value="F:hydrolase activity"/>
    <property type="evidence" value="ECO:0007669"/>
    <property type="project" value="UniProtKB-KW"/>
</dbReference>
<evidence type="ECO:0000313" key="4">
    <source>
        <dbReference type="EMBL" id="TLS37170.1"/>
    </source>
</evidence>
<dbReference type="PROSITE" id="PS51462">
    <property type="entry name" value="NUDIX"/>
    <property type="match status" value="1"/>
</dbReference>
<dbReference type="PANTHER" id="PTHR43046:SF2">
    <property type="entry name" value="8-OXO-DGTP DIPHOSPHATASE-RELATED"/>
    <property type="match status" value="1"/>
</dbReference>
<feature type="domain" description="Nudix hydrolase" evidence="3">
    <location>
        <begin position="1"/>
        <end position="93"/>
    </location>
</feature>
<organism evidence="4 5">
    <name type="scientific">Exobacillus caeni</name>
    <dbReference type="NCBI Taxonomy" id="2574798"/>
    <lineage>
        <taxon>Bacteria</taxon>
        <taxon>Bacillati</taxon>
        <taxon>Bacillota</taxon>
        <taxon>Bacilli</taxon>
        <taxon>Bacillales</taxon>
        <taxon>Guptibacillaceae</taxon>
        <taxon>Exobacillus</taxon>
    </lineage>
</organism>
<protein>
    <submittedName>
        <fullName evidence="4">NUDIX domain-containing protein</fullName>
    </submittedName>
</protein>
<dbReference type="OrthoDB" id="9810648at2"/>
<dbReference type="Proteomes" id="UP000308230">
    <property type="component" value="Unassembled WGS sequence"/>
</dbReference>
<comment type="caution">
    <text evidence="4">The sequence shown here is derived from an EMBL/GenBank/DDBJ whole genome shotgun (WGS) entry which is preliminary data.</text>
</comment>
<dbReference type="RefSeq" id="WP_138126589.1">
    <property type="nucleotide sequence ID" value="NZ_SWLG01000007.1"/>
</dbReference>
<dbReference type="PANTHER" id="PTHR43046">
    <property type="entry name" value="GDP-MANNOSE MANNOSYL HYDROLASE"/>
    <property type="match status" value="1"/>
</dbReference>
<reference evidence="4 5" key="1">
    <citation type="submission" date="2019-04" db="EMBL/GenBank/DDBJ databases">
        <title>Bacillus caeni sp. nov., a bacterium isolated from mangrove sediment.</title>
        <authorList>
            <person name="Huang H."/>
            <person name="Mo K."/>
            <person name="Hu Y."/>
        </authorList>
    </citation>
    <scope>NUCLEOTIDE SEQUENCE [LARGE SCALE GENOMIC DNA]</scope>
    <source>
        <strain evidence="4 5">HB172195</strain>
    </source>
</reference>